<proteinExistence type="predicted"/>
<accession>A0ABS7XYG0</accession>
<evidence type="ECO:0000313" key="1">
    <source>
        <dbReference type="EMBL" id="MCA0152135.1"/>
    </source>
</evidence>
<organism evidence="1 2">
    <name type="scientific">Winogradskyella vincentii</name>
    <dbReference type="NCBI Taxonomy" id="2877122"/>
    <lineage>
        <taxon>Bacteria</taxon>
        <taxon>Pseudomonadati</taxon>
        <taxon>Bacteroidota</taxon>
        <taxon>Flavobacteriia</taxon>
        <taxon>Flavobacteriales</taxon>
        <taxon>Flavobacteriaceae</taxon>
        <taxon>Winogradskyella</taxon>
    </lineage>
</organism>
<reference evidence="2" key="1">
    <citation type="submission" date="2023-07" db="EMBL/GenBank/DDBJ databases">
        <authorList>
            <person name="Yue Y."/>
        </authorList>
    </citation>
    <scope>NUCLEOTIDE SEQUENCE [LARGE SCALE GENOMIC DNA]</scope>
    <source>
        <strain evidence="2">2Y89</strain>
    </source>
</reference>
<name>A0ABS7XYG0_9FLAO</name>
<protein>
    <submittedName>
        <fullName evidence="1">Uncharacterized protein</fullName>
    </submittedName>
</protein>
<dbReference type="EMBL" id="JAIUJS010000001">
    <property type="protein sequence ID" value="MCA0152135.1"/>
    <property type="molecule type" value="Genomic_DNA"/>
</dbReference>
<evidence type="ECO:0000313" key="2">
    <source>
        <dbReference type="Proteomes" id="UP001198402"/>
    </source>
</evidence>
<comment type="caution">
    <text evidence="1">The sequence shown here is derived from an EMBL/GenBank/DDBJ whole genome shotgun (WGS) entry which is preliminary data.</text>
</comment>
<keyword evidence="2" id="KW-1185">Reference proteome</keyword>
<dbReference type="RefSeq" id="WP_224477074.1">
    <property type="nucleotide sequence ID" value="NZ_JAIUJS010000001.1"/>
</dbReference>
<gene>
    <name evidence="1" type="ORF">LBV24_02835</name>
</gene>
<dbReference type="Proteomes" id="UP001198402">
    <property type="component" value="Unassembled WGS sequence"/>
</dbReference>
<sequence length="161" mass="18756">MKNKFFLVLFLASLQLSFSQFKKKYSIYLNFDSSKGQMIITEKKMSDSIWVKTFNFSKDVSTENCKSALTIDSNGRLIKQKDRGNTEKKEDKIILYHYSYRNKIVSLDQLPQSNIIEYDDFINSEFISFSKILKNAENVYVIDSGESRDSTNSIKAYQVVF</sequence>